<dbReference type="Pfam" id="PF13855">
    <property type="entry name" value="LRR_8"/>
    <property type="match status" value="1"/>
</dbReference>
<comment type="caution">
    <text evidence="4">The sequence shown here is derived from an EMBL/GenBank/DDBJ whole genome shotgun (WGS) entry which is preliminary data.</text>
</comment>
<comment type="similarity">
    <text evidence="1">Belongs to the RLP family.</text>
</comment>
<feature type="non-terminal residue" evidence="4">
    <location>
        <position position="152"/>
    </location>
</feature>
<evidence type="ECO:0000256" key="2">
    <source>
        <dbReference type="ARBA" id="ARBA00022614"/>
    </source>
</evidence>
<reference evidence="4 5" key="1">
    <citation type="journal article" date="2021" name="BMC Genomics">
        <title>Datura genome reveals duplications of psychoactive alkaloid biosynthetic genes and high mutation rate following tissue culture.</title>
        <authorList>
            <person name="Rajewski A."/>
            <person name="Carter-House D."/>
            <person name="Stajich J."/>
            <person name="Litt A."/>
        </authorList>
    </citation>
    <scope>NUCLEOTIDE SEQUENCE [LARGE SCALE GENOMIC DNA]</scope>
    <source>
        <strain evidence="4">AR-01</strain>
    </source>
</reference>
<evidence type="ECO:0000313" key="4">
    <source>
        <dbReference type="EMBL" id="MCE5165988.1"/>
    </source>
</evidence>
<dbReference type="PRINTS" id="PR00019">
    <property type="entry name" value="LEURICHRPT"/>
</dbReference>
<dbReference type="SUPFAM" id="SSF52058">
    <property type="entry name" value="L domain-like"/>
    <property type="match status" value="1"/>
</dbReference>
<accession>A0ABS8Y1Y6</accession>
<sequence>LSGEIPKKLGNLTEIHALNLSHNHLTGAIPSEFSNLRNIESMDLSYNNLTGRIPIQLLQLTSLEVFTVARNNLTGRTPQLSAQFATFNESSYEGNPFLCGPPLHISCTEAKEIPTNPPEPNCCEENTGFLDMESFYVSFLVAYANVVLAVVA</sequence>
<keyword evidence="2" id="KW-0433">Leucine-rich repeat</keyword>
<dbReference type="InterPro" id="IPR051502">
    <property type="entry name" value="RLP_Defense_Trigger"/>
</dbReference>
<evidence type="ECO:0000256" key="1">
    <source>
        <dbReference type="ARBA" id="ARBA00009592"/>
    </source>
</evidence>
<dbReference type="EMBL" id="JACEIK010018336">
    <property type="protein sequence ID" value="MCE5165988.1"/>
    <property type="molecule type" value="Genomic_DNA"/>
</dbReference>
<keyword evidence="5" id="KW-1185">Reference proteome</keyword>
<dbReference type="InterPro" id="IPR001611">
    <property type="entry name" value="Leu-rich_rpt"/>
</dbReference>
<name>A0ABS8Y1Y6_DATST</name>
<dbReference type="InterPro" id="IPR032675">
    <property type="entry name" value="LRR_dom_sf"/>
</dbReference>
<evidence type="ECO:0000313" key="5">
    <source>
        <dbReference type="Proteomes" id="UP000823775"/>
    </source>
</evidence>
<gene>
    <name evidence="4" type="ORF">HAX54_013740</name>
</gene>
<dbReference type="PANTHER" id="PTHR48062:SF55">
    <property type="entry name" value="LEUCINE-RICH REPEAT-CONTAINING N-TERMINAL PLANT-TYPE DOMAIN-CONTAINING PROTEIN"/>
    <property type="match status" value="1"/>
</dbReference>
<feature type="non-terminal residue" evidence="4">
    <location>
        <position position="1"/>
    </location>
</feature>
<evidence type="ECO:0000256" key="3">
    <source>
        <dbReference type="ARBA" id="ARBA00022737"/>
    </source>
</evidence>
<organism evidence="4 5">
    <name type="scientific">Datura stramonium</name>
    <name type="common">Jimsonweed</name>
    <name type="synonym">Common thornapple</name>
    <dbReference type="NCBI Taxonomy" id="4076"/>
    <lineage>
        <taxon>Eukaryota</taxon>
        <taxon>Viridiplantae</taxon>
        <taxon>Streptophyta</taxon>
        <taxon>Embryophyta</taxon>
        <taxon>Tracheophyta</taxon>
        <taxon>Spermatophyta</taxon>
        <taxon>Magnoliopsida</taxon>
        <taxon>eudicotyledons</taxon>
        <taxon>Gunneridae</taxon>
        <taxon>Pentapetalae</taxon>
        <taxon>asterids</taxon>
        <taxon>lamiids</taxon>
        <taxon>Solanales</taxon>
        <taxon>Solanaceae</taxon>
        <taxon>Solanoideae</taxon>
        <taxon>Datureae</taxon>
        <taxon>Datura</taxon>
    </lineage>
</organism>
<dbReference type="Proteomes" id="UP000823775">
    <property type="component" value="Unassembled WGS sequence"/>
</dbReference>
<dbReference type="PANTHER" id="PTHR48062">
    <property type="entry name" value="RECEPTOR-LIKE PROTEIN 14"/>
    <property type="match status" value="1"/>
</dbReference>
<keyword evidence="3" id="KW-0677">Repeat</keyword>
<protein>
    <submittedName>
        <fullName evidence="4">Uncharacterized protein</fullName>
    </submittedName>
</protein>
<proteinExistence type="inferred from homology"/>
<dbReference type="Gene3D" id="3.80.10.10">
    <property type="entry name" value="Ribonuclease Inhibitor"/>
    <property type="match status" value="1"/>
</dbReference>